<keyword evidence="8" id="KW-0325">Glycoprotein</keyword>
<evidence type="ECO:0000256" key="6">
    <source>
        <dbReference type="ARBA" id="ARBA00022729"/>
    </source>
</evidence>
<comment type="subunit">
    <text evidence="3">Homodimer. Interacts with IL10RA and IL10RB.</text>
</comment>
<name>A0AA97JFH4_EUBMA</name>
<evidence type="ECO:0000256" key="3">
    <source>
        <dbReference type="ARBA" id="ARBA00011144"/>
    </source>
</evidence>
<sequence>MKSLAAFILLSLVLKKAHCQVNEGNCKHFADILPLKLRALRVAFNEIKDYFQSRDDELDIMLLNEDLLQDFKEYLGCQSVAEMIQFYLDDVLSKASNISKSIKHHVNCMGNMLLHLKQTLKRCHRFLICEKKNKTIENIKETYEKLQEKGIYKAMGEFDIFIDYIEEYLILKTRK</sequence>
<proteinExistence type="inferred from homology"/>
<dbReference type="GO" id="GO:0005125">
    <property type="term" value="F:cytokine activity"/>
    <property type="evidence" value="ECO:0007669"/>
    <property type="project" value="UniProtKB-UniRule"/>
</dbReference>
<dbReference type="GeneID" id="129330396"/>
<evidence type="ECO:0000313" key="12">
    <source>
        <dbReference type="RefSeq" id="XP_054836399.1"/>
    </source>
</evidence>
<organism evidence="11 12">
    <name type="scientific">Eublepharis macularius</name>
    <name type="common">Leopard gecko</name>
    <name type="synonym">Cyrtodactylus macularius</name>
    <dbReference type="NCBI Taxonomy" id="481883"/>
    <lineage>
        <taxon>Eukaryota</taxon>
        <taxon>Metazoa</taxon>
        <taxon>Chordata</taxon>
        <taxon>Craniata</taxon>
        <taxon>Vertebrata</taxon>
        <taxon>Euteleostomi</taxon>
        <taxon>Lepidosauria</taxon>
        <taxon>Squamata</taxon>
        <taxon>Bifurcata</taxon>
        <taxon>Gekkota</taxon>
        <taxon>Eublepharidae</taxon>
        <taxon>Eublepharinae</taxon>
        <taxon>Eublepharis</taxon>
    </lineage>
</organism>
<comment type="subcellular location">
    <subcellularLocation>
        <location evidence="1 10">Secreted</location>
    </subcellularLocation>
</comment>
<dbReference type="PANTHER" id="PTHR48482">
    <property type="entry name" value="INTERLEUKIN-19-RELATED"/>
    <property type="match status" value="1"/>
</dbReference>
<dbReference type="Gene3D" id="1.20.1250.10">
    <property type="match status" value="1"/>
</dbReference>
<dbReference type="FunFam" id="1.20.1250.10:FF:000011">
    <property type="entry name" value="Interleukin-10"/>
    <property type="match status" value="1"/>
</dbReference>
<dbReference type="Pfam" id="PF00726">
    <property type="entry name" value="IL10"/>
    <property type="match status" value="1"/>
</dbReference>
<dbReference type="PRINTS" id="PR01294">
    <property type="entry name" value="INTRLEUKIN10"/>
</dbReference>
<keyword evidence="5 10" id="KW-0964">Secreted</keyword>
<feature type="chain" id="PRO_5041518232" description="Interleukin family protein" evidence="10">
    <location>
        <begin position="20"/>
        <end position="175"/>
    </location>
</feature>
<evidence type="ECO:0000256" key="5">
    <source>
        <dbReference type="ARBA" id="ARBA00022525"/>
    </source>
</evidence>
<dbReference type="GO" id="GO:0005615">
    <property type="term" value="C:extracellular space"/>
    <property type="evidence" value="ECO:0007669"/>
    <property type="project" value="UniProtKB-UniRule"/>
</dbReference>
<evidence type="ECO:0000256" key="4">
    <source>
        <dbReference type="ARBA" id="ARBA00022514"/>
    </source>
</evidence>
<feature type="disulfide bond" evidence="9">
    <location>
        <begin position="77"/>
        <end position="129"/>
    </location>
</feature>
<protein>
    <recommendedName>
        <fullName evidence="10">Interleukin family protein</fullName>
    </recommendedName>
</protein>
<evidence type="ECO:0000256" key="10">
    <source>
        <dbReference type="RuleBase" id="RU368043"/>
    </source>
</evidence>
<evidence type="ECO:0000256" key="9">
    <source>
        <dbReference type="PIRSR" id="PIRSR620443-50"/>
    </source>
</evidence>
<evidence type="ECO:0000313" key="11">
    <source>
        <dbReference type="Proteomes" id="UP001190640"/>
    </source>
</evidence>
<gene>
    <name evidence="12" type="primary">IL10</name>
</gene>
<feature type="signal peptide" evidence="10">
    <location>
        <begin position="1"/>
        <end position="19"/>
    </location>
</feature>
<dbReference type="InterPro" id="IPR020423">
    <property type="entry name" value="IL-10_CS"/>
</dbReference>
<dbReference type="Proteomes" id="UP001190640">
    <property type="component" value="Chromosome 5"/>
</dbReference>
<dbReference type="PANTHER" id="PTHR48482:SF5">
    <property type="entry name" value="INTERLEUKIN-10"/>
    <property type="match status" value="1"/>
</dbReference>
<dbReference type="InterPro" id="IPR009079">
    <property type="entry name" value="4_helix_cytokine-like_core"/>
</dbReference>
<evidence type="ECO:0000256" key="7">
    <source>
        <dbReference type="ARBA" id="ARBA00023157"/>
    </source>
</evidence>
<dbReference type="RefSeq" id="XP_054836399.1">
    <property type="nucleotide sequence ID" value="XM_054980424.1"/>
</dbReference>
<dbReference type="AlphaFoldDB" id="A0AA97JFH4"/>
<dbReference type="InterPro" id="IPR000098">
    <property type="entry name" value="IL-10"/>
</dbReference>
<evidence type="ECO:0000256" key="1">
    <source>
        <dbReference type="ARBA" id="ARBA00004613"/>
    </source>
</evidence>
<keyword evidence="6 10" id="KW-0732">Signal</keyword>
<dbReference type="GO" id="GO:0006955">
    <property type="term" value="P:immune response"/>
    <property type="evidence" value="ECO:0007669"/>
    <property type="project" value="InterPro"/>
</dbReference>
<dbReference type="SMART" id="SM00188">
    <property type="entry name" value="IL10"/>
    <property type="match status" value="1"/>
</dbReference>
<evidence type="ECO:0000256" key="2">
    <source>
        <dbReference type="ARBA" id="ARBA00008813"/>
    </source>
</evidence>
<dbReference type="InterPro" id="IPR020443">
    <property type="entry name" value="IL-10/19/20/24/26"/>
</dbReference>
<comment type="function">
    <text evidence="10">Immune regulatory cytokine.</text>
</comment>
<feature type="disulfide bond" evidence="9">
    <location>
        <begin position="26"/>
        <end position="123"/>
    </location>
</feature>
<evidence type="ECO:0000256" key="8">
    <source>
        <dbReference type="ARBA" id="ARBA00023180"/>
    </source>
</evidence>
<dbReference type="SUPFAM" id="SSF47266">
    <property type="entry name" value="4-helical cytokines"/>
    <property type="match status" value="1"/>
</dbReference>
<comment type="similarity">
    <text evidence="2 10">Belongs to the IL-10 family.</text>
</comment>
<keyword evidence="7 9" id="KW-1015">Disulfide bond</keyword>
<keyword evidence="4 10" id="KW-0202">Cytokine</keyword>
<dbReference type="CTD" id="3586"/>
<accession>A0AA97JFH4</accession>
<reference evidence="12" key="1">
    <citation type="submission" date="2025-08" db="UniProtKB">
        <authorList>
            <consortium name="RefSeq"/>
        </authorList>
    </citation>
    <scope>IDENTIFICATION</scope>
    <source>
        <tissue evidence="12">Blood</tissue>
    </source>
</reference>
<dbReference type="PROSITE" id="PS00520">
    <property type="entry name" value="INTERLEUKIN_10"/>
    <property type="match status" value="1"/>
</dbReference>
<dbReference type="KEGG" id="emc:129330396"/>
<dbReference type="GO" id="GO:0001817">
    <property type="term" value="P:regulation of cytokine production"/>
    <property type="evidence" value="ECO:0007669"/>
    <property type="project" value="UniProtKB-ARBA"/>
</dbReference>
<keyword evidence="11" id="KW-1185">Reference proteome</keyword>